<name>M6FJ13_9LEPT</name>
<comment type="caution">
    <text evidence="1">The sequence shown here is derived from an EMBL/GenBank/DDBJ whole genome shotgun (WGS) entry which is preliminary data.</text>
</comment>
<dbReference type="EMBL" id="AFJM02000040">
    <property type="protein sequence ID" value="EMM72410.1"/>
    <property type="molecule type" value="Genomic_DNA"/>
</dbReference>
<evidence type="ECO:0000313" key="1">
    <source>
        <dbReference type="EMBL" id="EMM72410.1"/>
    </source>
</evidence>
<evidence type="ECO:0000313" key="2">
    <source>
        <dbReference type="Proteomes" id="UP000012101"/>
    </source>
</evidence>
<gene>
    <name evidence="1" type="ORF">LEP1GSC038_3237</name>
</gene>
<sequence>MEINNFPLKLKIVRLKTMEDFEILNRRKNSSIVFPSADRYSKRNVQMGQTFQFLQKSILQPK</sequence>
<reference evidence="1 2" key="1">
    <citation type="submission" date="2013-01" db="EMBL/GenBank/DDBJ databases">
        <authorList>
            <person name="Harkins D.M."/>
            <person name="Durkin A.S."/>
            <person name="Brinkac L.M."/>
            <person name="Haft D.H."/>
            <person name="Selengut J.D."/>
            <person name="Sanka R."/>
            <person name="DePew J."/>
            <person name="Purushe J."/>
            <person name="Hospenthal D.R."/>
            <person name="Murray C.K."/>
            <person name="Pimentel G."/>
            <person name="Wasfy M."/>
            <person name="Vinetz J.M."/>
            <person name="Sutton G.G."/>
            <person name="Nierman W.C."/>
            <person name="Fouts D.E."/>
        </authorList>
    </citation>
    <scope>NUCLEOTIDE SEQUENCE [LARGE SCALE GENOMIC DNA]</scope>
    <source>
        <strain evidence="1 2">2006001855</strain>
    </source>
</reference>
<organism evidence="1 2">
    <name type="scientific">Leptospira weilii str. 2006001855</name>
    <dbReference type="NCBI Taxonomy" id="996804"/>
    <lineage>
        <taxon>Bacteria</taxon>
        <taxon>Pseudomonadati</taxon>
        <taxon>Spirochaetota</taxon>
        <taxon>Spirochaetia</taxon>
        <taxon>Leptospirales</taxon>
        <taxon>Leptospiraceae</taxon>
        <taxon>Leptospira</taxon>
    </lineage>
</organism>
<dbReference type="Proteomes" id="UP000012101">
    <property type="component" value="Unassembled WGS sequence"/>
</dbReference>
<dbReference type="AlphaFoldDB" id="M6FJ13"/>
<accession>M6FJ13</accession>
<proteinExistence type="predicted"/>
<protein>
    <submittedName>
        <fullName evidence="1">Uncharacterized protein</fullName>
    </submittedName>
</protein>